<gene>
    <name evidence="2" type="ORF">PIB30_111354</name>
</gene>
<feature type="compositionally biased region" description="Polar residues" evidence="1">
    <location>
        <begin position="14"/>
        <end position="26"/>
    </location>
</feature>
<proteinExistence type="predicted"/>
<feature type="non-terminal residue" evidence="2">
    <location>
        <position position="1"/>
    </location>
</feature>
<name>A0ABU6W269_9FABA</name>
<evidence type="ECO:0000256" key="1">
    <source>
        <dbReference type="SAM" id="MobiDB-lite"/>
    </source>
</evidence>
<comment type="caution">
    <text evidence="2">The sequence shown here is derived from an EMBL/GenBank/DDBJ whole genome shotgun (WGS) entry which is preliminary data.</text>
</comment>
<feature type="compositionally biased region" description="Basic residues" evidence="1">
    <location>
        <begin position="1"/>
        <end position="11"/>
    </location>
</feature>
<organism evidence="2 3">
    <name type="scientific">Stylosanthes scabra</name>
    <dbReference type="NCBI Taxonomy" id="79078"/>
    <lineage>
        <taxon>Eukaryota</taxon>
        <taxon>Viridiplantae</taxon>
        <taxon>Streptophyta</taxon>
        <taxon>Embryophyta</taxon>
        <taxon>Tracheophyta</taxon>
        <taxon>Spermatophyta</taxon>
        <taxon>Magnoliopsida</taxon>
        <taxon>eudicotyledons</taxon>
        <taxon>Gunneridae</taxon>
        <taxon>Pentapetalae</taxon>
        <taxon>rosids</taxon>
        <taxon>fabids</taxon>
        <taxon>Fabales</taxon>
        <taxon>Fabaceae</taxon>
        <taxon>Papilionoideae</taxon>
        <taxon>50 kb inversion clade</taxon>
        <taxon>dalbergioids sensu lato</taxon>
        <taxon>Dalbergieae</taxon>
        <taxon>Pterocarpus clade</taxon>
        <taxon>Stylosanthes</taxon>
    </lineage>
</organism>
<keyword evidence="3" id="KW-1185">Reference proteome</keyword>
<evidence type="ECO:0000313" key="3">
    <source>
        <dbReference type="Proteomes" id="UP001341840"/>
    </source>
</evidence>
<sequence length="63" mass="7057">PNMPSLKHRYHLLSNPQASSQRNQSQDPDHLGGMNFESSSLEIPLALTKRKKEKRPVTGQSTS</sequence>
<feature type="region of interest" description="Disordered" evidence="1">
    <location>
        <begin position="1"/>
        <end position="63"/>
    </location>
</feature>
<evidence type="ECO:0000313" key="2">
    <source>
        <dbReference type="EMBL" id="MED6178841.1"/>
    </source>
</evidence>
<reference evidence="2 3" key="1">
    <citation type="journal article" date="2023" name="Plants (Basel)">
        <title>Bridging the Gap: Combining Genomics and Transcriptomics Approaches to Understand Stylosanthes scabra, an Orphan Legume from the Brazilian Caatinga.</title>
        <authorList>
            <person name="Ferreira-Neto J.R.C."/>
            <person name="da Silva M.D."/>
            <person name="Binneck E."/>
            <person name="de Melo N.F."/>
            <person name="da Silva R.H."/>
            <person name="de Melo A.L.T.M."/>
            <person name="Pandolfi V."/>
            <person name="Bustamante F.O."/>
            <person name="Brasileiro-Vidal A.C."/>
            <person name="Benko-Iseppon A.M."/>
        </authorList>
    </citation>
    <scope>NUCLEOTIDE SEQUENCE [LARGE SCALE GENOMIC DNA]</scope>
    <source>
        <tissue evidence="2">Leaves</tissue>
    </source>
</reference>
<dbReference type="Proteomes" id="UP001341840">
    <property type="component" value="Unassembled WGS sequence"/>
</dbReference>
<protein>
    <submittedName>
        <fullName evidence="2">Uncharacterized protein</fullName>
    </submittedName>
</protein>
<accession>A0ABU6W269</accession>
<dbReference type="EMBL" id="JASCZI010158049">
    <property type="protein sequence ID" value="MED6178841.1"/>
    <property type="molecule type" value="Genomic_DNA"/>
</dbReference>